<protein>
    <submittedName>
        <fullName evidence="2">Uncharacterized protein</fullName>
    </submittedName>
</protein>
<proteinExistence type="predicted"/>
<feature type="compositionally biased region" description="Basic residues" evidence="1">
    <location>
        <begin position="140"/>
        <end position="151"/>
    </location>
</feature>
<dbReference type="EMBL" id="CAJVCH010530202">
    <property type="protein sequence ID" value="CAG7823661.1"/>
    <property type="molecule type" value="Genomic_DNA"/>
</dbReference>
<dbReference type="AlphaFoldDB" id="A0A8J2PQG4"/>
<gene>
    <name evidence="2" type="ORF">AFUS01_LOCUS33863</name>
</gene>
<name>A0A8J2PQG4_9HEXA</name>
<dbReference type="Proteomes" id="UP000708208">
    <property type="component" value="Unassembled WGS sequence"/>
</dbReference>
<organism evidence="2 3">
    <name type="scientific">Allacma fusca</name>
    <dbReference type="NCBI Taxonomy" id="39272"/>
    <lineage>
        <taxon>Eukaryota</taxon>
        <taxon>Metazoa</taxon>
        <taxon>Ecdysozoa</taxon>
        <taxon>Arthropoda</taxon>
        <taxon>Hexapoda</taxon>
        <taxon>Collembola</taxon>
        <taxon>Symphypleona</taxon>
        <taxon>Sminthuridae</taxon>
        <taxon>Allacma</taxon>
    </lineage>
</organism>
<evidence type="ECO:0000313" key="2">
    <source>
        <dbReference type="EMBL" id="CAG7823661.1"/>
    </source>
</evidence>
<evidence type="ECO:0000313" key="3">
    <source>
        <dbReference type="Proteomes" id="UP000708208"/>
    </source>
</evidence>
<feature type="compositionally biased region" description="Polar residues" evidence="1">
    <location>
        <begin position="127"/>
        <end position="139"/>
    </location>
</feature>
<feature type="region of interest" description="Disordered" evidence="1">
    <location>
        <begin position="114"/>
        <end position="158"/>
    </location>
</feature>
<reference evidence="2" key="1">
    <citation type="submission" date="2021-06" db="EMBL/GenBank/DDBJ databases">
        <authorList>
            <person name="Hodson N. C."/>
            <person name="Mongue J. A."/>
            <person name="Jaron S. K."/>
        </authorList>
    </citation>
    <scope>NUCLEOTIDE SEQUENCE</scope>
</reference>
<evidence type="ECO:0000256" key="1">
    <source>
        <dbReference type="SAM" id="MobiDB-lite"/>
    </source>
</evidence>
<dbReference type="PANTHER" id="PTHR33244:SF3">
    <property type="entry name" value="PEPTIDASE A2 DOMAIN-CONTAINING PROTEIN"/>
    <property type="match status" value="1"/>
</dbReference>
<dbReference type="PANTHER" id="PTHR33244">
    <property type="entry name" value="INTEGRASE CATALYTIC DOMAIN-CONTAINING PROTEIN-RELATED"/>
    <property type="match status" value="1"/>
</dbReference>
<sequence>MNRKLRTLVPSAPKNLEPKLVNTEILEEREALRKERQKVNYDRRQGVREHETLQAGDTVWIKDVKAWGQIEEKASTPRSFIVKTPRGPLRRNSFHLVKVETDERKIEPELLEMEEELMMEDPPPPNSSERNTPEVSTSPKKSRYGRSYKPKKPFEFSY</sequence>
<dbReference type="OrthoDB" id="8038132at2759"/>
<keyword evidence="3" id="KW-1185">Reference proteome</keyword>
<accession>A0A8J2PQG4</accession>
<comment type="caution">
    <text evidence="2">The sequence shown here is derived from an EMBL/GenBank/DDBJ whole genome shotgun (WGS) entry which is preliminary data.</text>
</comment>